<comment type="caution">
    <text evidence="1">The sequence shown here is derived from an EMBL/GenBank/DDBJ whole genome shotgun (WGS) entry which is preliminary data.</text>
</comment>
<dbReference type="AlphaFoldDB" id="A0A5D3WG87"/>
<evidence type="ECO:0000313" key="2">
    <source>
        <dbReference type="Proteomes" id="UP000324159"/>
    </source>
</evidence>
<gene>
    <name evidence="1" type="ORF">EDC39_1281</name>
</gene>
<accession>A0A5D3WG87</accession>
<sequence>MGGPPTFVVVDLGIKDTRVALVIDQVVDGVLKSAGEDLVLKGSRQKNGLIVSVLDETGREEKGSCLTN</sequence>
<dbReference type="Proteomes" id="UP000324159">
    <property type="component" value="Unassembled WGS sequence"/>
</dbReference>
<organism evidence="1 2">
    <name type="scientific">Geothermobacter ehrlichii</name>
    <dbReference type="NCBI Taxonomy" id="213224"/>
    <lineage>
        <taxon>Bacteria</taxon>
        <taxon>Pseudomonadati</taxon>
        <taxon>Thermodesulfobacteriota</taxon>
        <taxon>Desulfuromonadia</taxon>
        <taxon>Desulfuromonadales</taxon>
        <taxon>Geothermobacteraceae</taxon>
        <taxon>Geothermobacter</taxon>
    </lineage>
</organism>
<name>A0A5D3WG87_9BACT</name>
<proteinExistence type="predicted"/>
<protein>
    <submittedName>
        <fullName evidence="1">Uncharacterized protein</fullName>
    </submittedName>
</protein>
<dbReference type="EMBL" id="VNIB01000028">
    <property type="protein sequence ID" value="TYO94779.1"/>
    <property type="molecule type" value="Genomic_DNA"/>
</dbReference>
<keyword evidence="2" id="KW-1185">Reference proteome</keyword>
<reference evidence="1 2" key="1">
    <citation type="submission" date="2019-07" db="EMBL/GenBank/DDBJ databases">
        <title>Genomic Encyclopedia of Type Strains, Phase IV (KMG-IV): sequencing the most valuable type-strain genomes for metagenomic binning, comparative biology and taxonomic classification.</title>
        <authorList>
            <person name="Goeker M."/>
        </authorList>
    </citation>
    <scope>NUCLEOTIDE SEQUENCE [LARGE SCALE GENOMIC DNA]</scope>
    <source>
        <strain evidence="1 2">SS015</strain>
    </source>
</reference>
<evidence type="ECO:0000313" key="1">
    <source>
        <dbReference type="EMBL" id="TYO94779.1"/>
    </source>
</evidence>